<dbReference type="Proteomes" id="UP001198962">
    <property type="component" value="Unassembled WGS sequence"/>
</dbReference>
<dbReference type="EMBL" id="JAJEPU010000066">
    <property type="protein sequence ID" value="MCC2165934.1"/>
    <property type="molecule type" value="Genomic_DNA"/>
</dbReference>
<proteinExistence type="predicted"/>
<name>A0AAE3DL10_9FIRM</name>
<reference evidence="1" key="1">
    <citation type="submission" date="2021-10" db="EMBL/GenBank/DDBJ databases">
        <title>Anaerobic single-cell dispensing facilitates the cultivation of human gut bacteria.</title>
        <authorList>
            <person name="Afrizal A."/>
        </authorList>
    </citation>
    <scope>NUCLEOTIDE SEQUENCE</scope>
    <source>
        <strain evidence="1">CLA-AA-H274</strain>
    </source>
</reference>
<evidence type="ECO:0000313" key="2">
    <source>
        <dbReference type="Proteomes" id="UP001198962"/>
    </source>
</evidence>
<dbReference type="RefSeq" id="WP_308452120.1">
    <property type="nucleotide sequence ID" value="NZ_JAJEPU010000066.1"/>
</dbReference>
<accession>A0AAE3DL10</accession>
<gene>
    <name evidence="1" type="ORF">LKD32_13845</name>
</gene>
<keyword evidence="2" id="KW-1185">Reference proteome</keyword>
<organism evidence="1 2">
    <name type="scientific">Brotaphodocola catenula</name>
    <dbReference type="NCBI Taxonomy" id="2885361"/>
    <lineage>
        <taxon>Bacteria</taxon>
        <taxon>Bacillati</taxon>
        <taxon>Bacillota</taxon>
        <taxon>Clostridia</taxon>
        <taxon>Lachnospirales</taxon>
        <taxon>Lachnospiraceae</taxon>
        <taxon>Brotaphodocola</taxon>
    </lineage>
</organism>
<protein>
    <submittedName>
        <fullName evidence="1">Uncharacterized protein</fullName>
    </submittedName>
</protein>
<sequence>MNNKEQREKLIPIIIELEVLREKNATSFLEREKNSLDSAIKELKQVMGDSLKGIYELRKKKKLIENTLNELMPLLDILEESCAKAKLVEPESTRTKNRIKNRKKVLSVINQDFVNQCKDALSSLHNNLEKLSSISTNEGVIYREILKRNKITSTQLLNKLIDQFYPGCKIEQYKEIVQNILYGKVKNPDSVLWNNMLICLLELSNTDQKDPQQYFQSQFDLYIESITNSLEEIEIPNLECTIAEENQ</sequence>
<comment type="caution">
    <text evidence="1">The sequence shown here is derived from an EMBL/GenBank/DDBJ whole genome shotgun (WGS) entry which is preliminary data.</text>
</comment>
<dbReference type="AlphaFoldDB" id="A0AAE3DL10"/>
<evidence type="ECO:0000313" key="1">
    <source>
        <dbReference type="EMBL" id="MCC2165934.1"/>
    </source>
</evidence>